<dbReference type="AlphaFoldDB" id="A0A192D0W5"/>
<accession>A0A192D0W5</accession>
<dbReference type="EMBL" id="CP016033">
    <property type="protein sequence ID" value="ANK12153.1"/>
    <property type="molecule type" value="Genomic_DNA"/>
</dbReference>
<sequence>MAGRVAGKVALVTGGAMGLGKADCEALAREGAKVIVTDRDAELAHKVADSIGGDALALDVTDEDQWIEVMRAVEERHGGLDILVNNAGNVIFESIEDCSLAHFRLHLDIHVVGTFLGCKYAVPLMKHRHKTVGGGGSSIINMASTAALLGYGAIPAYAACKAGIAGLTRSLAMDFQDKGYGIRVNALAPGGIETPMVRDISGRAGQELQAVAEGPLDANALGAPKDVAACVLFLASDEARFLNGLTIPVDNGLYARPHH</sequence>
<dbReference type="InterPro" id="IPR002347">
    <property type="entry name" value="SDR_fam"/>
</dbReference>
<dbReference type="KEGG" id="pns:A9D12_03500"/>
<protein>
    <submittedName>
        <fullName evidence="3">Short-chain dehydrogenase</fullName>
    </submittedName>
</protein>
<evidence type="ECO:0000256" key="2">
    <source>
        <dbReference type="ARBA" id="ARBA00023002"/>
    </source>
</evidence>
<evidence type="ECO:0000313" key="4">
    <source>
        <dbReference type="Proteomes" id="UP000078263"/>
    </source>
</evidence>
<dbReference type="STRING" id="1112.A9D12_03500"/>
<dbReference type="RefSeq" id="WP_068349824.1">
    <property type="nucleotide sequence ID" value="NZ_CP016033.1"/>
</dbReference>
<keyword evidence="4" id="KW-1185">Reference proteome</keyword>
<proteinExistence type="inferred from homology"/>
<dbReference type="OrthoDB" id="5457012at2"/>
<dbReference type="InterPro" id="IPR020904">
    <property type="entry name" value="Sc_DH/Rdtase_CS"/>
</dbReference>
<keyword evidence="2" id="KW-0560">Oxidoreductase</keyword>
<reference evidence="3 4" key="1">
    <citation type="submission" date="2016-05" db="EMBL/GenBank/DDBJ databases">
        <title>Compelete Genome Sequence of Bacteriochlorophyll-Synthesizing Bacterium Porphyrobacter neustonensis DSM 9434.</title>
        <authorList>
            <person name="Shi X.-L."/>
            <person name="Wu Y.-H."/>
            <person name="Cheng H."/>
            <person name="Xu L."/>
            <person name="Zhang X.-Q."/>
            <person name="Wang C.-S."/>
            <person name="Xu X.-W."/>
        </authorList>
    </citation>
    <scope>NUCLEOTIDE SEQUENCE [LARGE SCALE GENOMIC DNA]</scope>
    <source>
        <strain evidence="3 4">DSM 9434</strain>
    </source>
</reference>
<dbReference type="PANTHER" id="PTHR24321:SF8">
    <property type="entry name" value="ESTRADIOL 17-BETA-DEHYDROGENASE 8-RELATED"/>
    <property type="match status" value="1"/>
</dbReference>
<dbReference type="GO" id="GO:0016491">
    <property type="term" value="F:oxidoreductase activity"/>
    <property type="evidence" value="ECO:0007669"/>
    <property type="project" value="UniProtKB-KW"/>
</dbReference>
<dbReference type="FunFam" id="3.40.50.720:FF:000084">
    <property type="entry name" value="Short-chain dehydrogenase reductase"/>
    <property type="match status" value="1"/>
</dbReference>
<dbReference type="SUPFAM" id="SSF51735">
    <property type="entry name" value="NAD(P)-binding Rossmann-fold domains"/>
    <property type="match status" value="1"/>
</dbReference>
<dbReference type="PANTHER" id="PTHR24321">
    <property type="entry name" value="DEHYDROGENASES, SHORT CHAIN"/>
    <property type="match status" value="1"/>
</dbReference>
<dbReference type="PRINTS" id="PR00081">
    <property type="entry name" value="GDHRDH"/>
</dbReference>
<name>A0A192D0W5_9SPHN</name>
<evidence type="ECO:0000313" key="3">
    <source>
        <dbReference type="EMBL" id="ANK12153.1"/>
    </source>
</evidence>
<gene>
    <name evidence="3" type="ORF">A9D12_03500</name>
</gene>
<comment type="similarity">
    <text evidence="1">Belongs to the short-chain dehydrogenases/reductases (SDR) family.</text>
</comment>
<dbReference type="Pfam" id="PF13561">
    <property type="entry name" value="adh_short_C2"/>
    <property type="match status" value="1"/>
</dbReference>
<dbReference type="PRINTS" id="PR00080">
    <property type="entry name" value="SDRFAMILY"/>
</dbReference>
<dbReference type="PROSITE" id="PS00061">
    <property type="entry name" value="ADH_SHORT"/>
    <property type="match status" value="1"/>
</dbReference>
<dbReference type="InterPro" id="IPR036291">
    <property type="entry name" value="NAD(P)-bd_dom_sf"/>
</dbReference>
<organism evidence="3 4">
    <name type="scientific">Erythrobacter neustonensis</name>
    <dbReference type="NCBI Taxonomy" id="1112"/>
    <lineage>
        <taxon>Bacteria</taxon>
        <taxon>Pseudomonadati</taxon>
        <taxon>Pseudomonadota</taxon>
        <taxon>Alphaproteobacteria</taxon>
        <taxon>Sphingomonadales</taxon>
        <taxon>Erythrobacteraceae</taxon>
        <taxon>Erythrobacter/Porphyrobacter group</taxon>
        <taxon>Erythrobacter</taxon>
    </lineage>
</organism>
<evidence type="ECO:0000256" key="1">
    <source>
        <dbReference type="ARBA" id="ARBA00006484"/>
    </source>
</evidence>
<dbReference type="Gene3D" id="3.40.50.720">
    <property type="entry name" value="NAD(P)-binding Rossmann-like Domain"/>
    <property type="match status" value="1"/>
</dbReference>
<dbReference type="Proteomes" id="UP000078263">
    <property type="component" value="Chromosome"/>
</dbReference>